<keyword evidence="5" id="KW-0677">Repeat</keyword>
<dbReference type="InterPro" id="IPR050713">
    <property type="entry name" value="RTP_Phos/Ushers"/>
</dbReference>
<comment type="catalytic activity">
    <reaction evidence="11">
        <text>O-phospho-L-tyrosyl-[protein] + H2O = L-tyrosyl-[protein] + phosphate</text>
        <dbReference type="Rhea" id="RHEA:10684"/>
        <dbReference type="Rhea" id="RHEA-COMP:10136"/>
        <dbReference type="Rhea" id="RHEA-COMP:20101"/>
        <dbReference type="ChEBI" id="CHEBI:15377"/>
        <dbReference type="ChEBI" id="CHEBI:43474"/>
        <dbReference type="ChEBI" id="CHEBI:46858"/>
        <dbReference type="ChEBI" id="CHEBI:61978"/>
        <dbReference type="EC" id="3.1.3.48"/>
    </reaction>
</comment>
<evidence type="ECO:0000259" key="16">
    <source>
        <dbReference type="PROSITE" id="PS50853"/>
    </source>
</evidence>
<protein>
    <recommendedName>
        <fullName evidence="2">protein-tyrosine-phosphatase</fullName>
        <ecNumber evidence="2">3.1.3.48</ecNumber>
    </recommendedName>
</protein>
<evidence type="ECO:0000256" key="8">
    <source>
        <dbReference type="ARBA" id="ARBA00022989"/>
    </source>
</evidence>
<keyword evidence="3 13" id="KW-0812">Transmembrane</keyword>
<evidence type="ECO:0000256" key="1">
    <source>
        <dbReference type="ARBA" id="ARBA00004479"/>
    </source>
</evidence>
<dbReference type="STRING" id="37001.A0A1A9WN37"/>
<dbReference type="InterPro" id="IPR029021">
    <property type="entry name" value="Prot-tyrosine_phosphatase-like"/>
</dbReference>
<evidence type="ECO:0000256" key="7">
    <source>
        <dbReference type="ARBA" id="ARBA00022912"/>
    </source>
</evidence>
<feature type="transmembrane region" description="Helical" evidence="13">
    <location>
        <begin position="1016"/>
        <end position="1040"/>
    </location>
</feature>
<keyword evidence="10" id="KW-0325">Glycoprotein</keyword>
<evidence type="ECO:0000259" key="14">
    <source>
        <dbReference type="PROSITE" id="PS50055"/>
    </source>
</evidence>
<evidence type="ECO:0000256" key="5">
    <source>
        <dbReference type="ARBA" id="ARBA00022737"/>
    </source>
</evidence>
<dbReference type="SMART" id="SM00194">
    <property type="entry name" value="PTPc"/>
    <property type="match status" value="1"/>
</dbReference>
<dbReference type="Pfam" id="PF00102">
    <property type="entry name" value="Y_phosphatase"/>
    <property type="match status" value="1"/>
</dbReference>
<feature type="domain" description="Fibronectin type-III" evidence="16">
    <location>
        <begin position="334"/>
        <end position="431"/>
    </location>
</feature>
<dbReference type="PRINTS" id="PR00700">
    <property type="entry name" value="PRTYPHPHTASE"/>
</dbReference>
<dbReference type="CDD" id="cd00063">
    <property type="entry name" value="FN3"/>
    <property type="match status" value="3"/>
</dbReference>
<dbReference type="InterPro" id="IPR003961">
    <property type="entry name" value="FN3_dom"/>
</dbReference>
<keyword evidence="7" id="KW-0904">Protein phosphatase</keyword>
<dbReference type="PANTHER" id="PTHR46957">
    <property type="entry name" value="CYTOKINE RECEPTOR"/>
    <property type="match status" value="1"/>
</dbReference>
<dbReference type="InterPro" id="IPR003595">
    <property type="entry name" value="Tyr_Pase_cat"/>
</dbReference>
<dbReference type="GO" id="GO:0016020">
    <property type="term" value="C:membrane"/>
    <property type="evidence" value="ECO:0007669"/>
    <property type="project" value="UniProtKB-SubCell"/>
</dbReference>
<evidence type="ECO:0000313" key="18">
    <source>
        <dbReference type="Proteomes" id="UP000091820"/>
    </source>
</evidence>
<organism evidence="17 18">
    <name type="scientific">Glossina brevipalpis</name>
    <dbReference type="NCBI Taxonomy" id="37001"/>
    <lineage>
        <taxon>Eukaryota</taxon>
        <taxon>Metazoa</taxon>
        <taxon>Ecdysozoa</taxon>
        <taxon>Arthropoda</taxon>
        <taxon>Hexapoda</taxon>
        <taxon>Insecta</taxon>
        <taxon>Pterygota</taxon>
        <taxon>Neoptera</taxon>
        <taxon>Endopterygota</taxon>
        <taxon>Diptera</taxon>
        <taxon>Brachycera</taxon>
        <taxon>Muscomorpha</taxon>
        <taxon>Hippoboscoidea</taxon>
        <taxon>Glossinidae</taxon>
        <taxon>Glossina</taxon>
    </lineage>
</organism>
<dbReference type="InterPro" id="IPR000242">
    <property type="entry name" value="PTP_cat"/>
</dbReference>
<keyword evidence="8 13" id="KW-1133">Transmembrane helix</keyword>
<evidence type="ECO:0000256" key="13">
    <source>
        <dbReference type="SAM" id="Phobius"/>
    </source>
</evidence>
<evidence type="ECO:0000259" key="15">
    <source>
        <dbReference type="PROSITE" id="PS50056"/>
    </source>
</evidence>
<dbReference type="PROSITE" id="PS50056">
    <property type="entry name" value="TYR_PHOSPHATASE_2"/>
    <property type="match status" value="1"/>
</dbReference>
<sequence length="1399" mass="160277">MHYDFYLQNIWKSCHSIFLQTKIFIFLIFFSSNCFAIHVMRFIERGESTEKIPVLKEPSATSIQFILLDTENYEFTNITCKDIINGSVTQANQEHICENLKPCTTYLALLSIKVLHKDEDIVEEQTEEVKTTYLKPEVEIVSTTPYPESIYLFWLSTNPTCISTYEIEAKSQEKEFQWTLTNDKYYLSMNNLFPCSVYNIQLKTFDVEKNLIGNETLVNSTEYLDPGEVTLNFTINDNGQVKVSWKSPEHWTCIQYYYLKWSLDICPDAITTTAASTIPPPGEHCEWVYNLTDVTANEYILTDLQGCETYNFEIYINNETNLKGRSSFTSAEQVPGPVTLKEITPEETIITIKWLRAKPHHSCVKQYVVDIMGPEQRSVILQQKFTINTTGTQVFFYDLQPCGKYNVSIISESKNGTKGPSINQEITTKEGKPTKILSPKIVPGPHKLSISWSPPAYADLCLSGYRLSGWNDEKKPVPALDKTTENTSVLIDGLNSCQGFTVQIIATTQTADGNPETVETETTAIKAQAPTIETTGVYPNRFDFSAQESDLNNKCETIFARFICETSQEARHKFAEIYVEGRLGIIYNTEVGPLSPFTEYVCSVALFNVAGWSHNKTVIKRTEPYYPDPPEKLNLKTHTNHSLGFSWVQPKYANGDIKLYVSYFQRVEAAFYIPAENCQQITTDAISRETSGLEQLFDELLPYTRYSIQVAAQNEFGIGEYTRPYTMVTKPGVSEPVTDLKTKVEGPVEWVPEYEAKVVINWNISCKSNGEIEYFLLEFTGERPGYDNKGFTRRIKPDINKKHNFQHNETMLEPEYNYTLMVSVKIKSVEELSHAVNHTFEAPAGIPRPLDNETIARTYIEANKGSHPAKSVAVRFPTDILNDDLGRVIYIALLLSQKGCDEEPELICGAMDTNIEWPDIRSWNEANNNQNQQNKCISQYQTTPLRWDPNTNQQRSVDDMMEFIIGVEDCEKSSKKYCNGPLKPDTEYNLVIRLFTKSGYNDAALLTFRTEALIELVIILVSVSSCLIIALVAGLIYYWITKRIKWQRESCHGIEDSVGDVIEKNFAIYYREISKADKLAREFKELTAVAIDLSYSASEMGGNKNRYADVFPYDKNRVILDIDADGSDYINASFIDGYRRRKEYIATQGPKSESIKDFWRMVLQHNVRIIVMVTQFREGDVIKCHEYFPFKFKGINVVIKKKESFDIYDRIELSVTHETFGLKQKVVHFYFKKWPDHGCPTDPMYLINFVRKVKSEKKPSYSPIVVHCSAGVGRTGTYIGLDIIMQRLKNESKINIYETVKKLRFQRMKMVQTLTQYTFLYACAYELVKHKYNHNTGKKEVANNDLDNDDEYAFSRYALHLRKQSTDMLPSDERYFTPKTTNNTNNNISMEPSAPACSE</sequence>
<comment type="subcellular location">
    <subcellularLocation>
        <location evidence="1">Membrane</location>
        <topology evidence="1">Single-pass type I membrane protein</topology>
    </subcellularLocation>
</comment>
<evidence type="ECO:0000256" key="10">
    <source>
        <dbReference type="ARBA" id="ARBA00023180"/>
    </source>
</evidence>
<dbReference type="Gene3D" id="3.90.190.10">
    <property type="entry name" value="Protein tyrosine phosphatase superfamily"/>
    <property type="match status" value="1"/>
</dbReference>
<dbReference type="InterPro" id="IPR016130">
    <property type="entry name" value="Tyr_Pase_AS"/>
</dbReference>
<evidence type="ECO:0000256" key="4">
    <source>
        <dbReference type="ARBA" id="ARBA00022729"/>
    </source>
</evidence>
<dbReference type="Gene3D" id="2.60.40.10">
    <property type="entry name" value="Immunoglobulins"/>
    <property type="match status" value="4"/>
</dbReference>
<feature type="domain" description="Fibronectin type-III" evidence="16">
    <location>
        <begin position="432"/>
        <end position="526"/>
    </location>
</feature>
<dbReference type="PROSITE" id="PS00383">
    <property type="entry name" value="TYR_PHOSPHATASE_1"/>
    <property type="match status" value="1"/>
</dbReference>
<feature type="transmembrane region" description="Helical" evidence="13">
    <location>
        <begin position="21"/>
        <end position="43"/>
    </location>
</feature>
<dbReference type="EnsemblMetazoa" id="GBRI025666-RA">
    <property type="protein sequence ID" value="GBRI025666-PA"/>
    <property type="gene ID" value="GBRI025666"/>
</dbReference>
<dbReference type="GO" id="GO:0009653">
    <property type="term" value="P:anatomical structure morphogenesis"/>
    <property type="evidence" value="ECO:0007669"/>
    <property type="project" value="UniProtKB-ARBA"/>
</dbReference>
<feature type="region of interest" description="Disordered" evidence="12">
    <location>
        <begin position="1371"/>
        <end position="1399"/>
    </location>
</feature>
<dbReference type="VEuPathDB" id="VectorBase:GBRI025666"/>
<dbReference type="EC" id="3.1.3.48" evidence="2"/>
<dbReference type="Pfam" id="PF18861">
    <property type="entry name" value="PTP_tm"/>
    <property type="match status" value="1"/>
</dbReference>
<feature type="domain" description="Tyrosine specific protein phosphatases" evidence="15">
    <location>
        <begin position="1244"/>
        <end position="1318"/>
    </location>
</feature>
<dbReference type="Proteomes" id="UP000091820">
    <property type="component" value="Unassembled WGS sequence"/>
</dbReference>
<keyword evidence="18" id="KW-1185">Reference proteome</keyword>
<evidence type="ECO:0000256" key="11">
    <source>
        <dbReference type="ARBA" id="ARBA00051722"/>
    </source>
</evidence>
<dbReference type="GO" id="GO:0048666">
    <property type="term" value="P:neuron development"/>
    <property type="evidence" value="ECO:0007669"/>
    <property type="project" value="UniProtKB-ARBA"/>
</dbReference>
<evidence type="ECO:0000256" key="12">
    <source>
        <dbReference type="SAM" id="MobiDB-lite"/>
    </source>
</evidence>
<keyword evidence="6" id="KW-0378">Hydrolase</keyword>
<evidence type="ECO:0000256" key="6">
    <source>
        <dbReference type="ARBA" id="ARBA00022801"/>
    </source>
</evidence>
<dbReference type="PROSITE" id="PS50055">
    <property type="entry name" value="TYR_PHOSPHATASE_PTP"/>
    <property type="match status" value="1"/>
</dbReference>
<feature type="domain" description="Tyrosine-protein phosphatase" evidence="14">
    <location>
        <begin position="1079"/>
        <end position="1327"/>
    </location>
</feature>
<dbReference type="GO" id="GO:0004725">
    <property type="term" value="F:protein tyrosine phosphatase activity"/>
    <property type="evidence" value="ECO:0007669"/>
    <property type="project" value="UniProtKB-EC"/>
</dbReference>
<evidence type="ECO:0000256" key="2">
    <source>
        <dbReference type="ARBA" id="ARBA00013064"/>
    </source>
</evidence>
<evidence type="ECO:0000313" key="17">
    <source>
        <dbReference type="EnsemblMetazoa" id="GBRI025666-PA"/>
    </source>
</evidence>
<accession>A0A1A9WN37</accession>
<reference evidence="17" key="2">
    <citation type="submission" date="2020-05" db="UniProtKB">
        <authorList>
            <consortium name="EnsemblMetazoa"/>
        </authorList>
    </citation>
    <scope>IDENTIFICATION</scope>
    <source>
        <strain evidence="17">IAEA</strain>
    </source>
</reference>
<dbReference type="SUPFAM" id="SSF49265">
    <property type="entry name" value="Fibronectin type III"/>
    <property type="match status" value="3"/>
</dbReference>
<evidence type="ECO:0000256" key="3">
    <source>
        <dbReference type="ARBA" id="ARBA00022692"/>
    </source>
</evidence>
<reference evidence="18" key="1">
    <citation type="submission" date="2014-03" db="EMBL/GenBank/DDBJ databases">
        <authorList>
            <person name="Aksoy S."/>
            <person name="Warren W."/>
            <person name="Wilson R.K."/>
        </authorList>
    </citation>
    <scope>NUCLEOTIDE SEQUENCE [LARGE SCALE GENOMIC DNA]</scope>
    <source>
        <strain evidence="18">IAEA</strain>
    </source>
</reference>
<dbReference type="CDD" id="cd00047">
    <property type="entry name" value="PTPc"/>
    <property type="match status" value="1"/>
</dbReference>
<keyword evidence="9 13" id="KW-0472">Membrane</keyword>
<dbReference type="PANTHER" id="PTHR46957:SF3">
    <property type="entry name" value="CYTOKINE RECEPTOR"/>
    <property type="match status" value="1"/>
</dbReference>
<dbReference type="InterPro" id="IPR036116">
    <property type="entry name" value="FN3_sf"/>
</dbReference>
<dbReference type="InterPro" id="IPR041201">
    <property type="entry name" value="PTPRJ_TM"/>
</dbReference>
<dbReference type="PROSITE" id="PS50853">
    <property type="entry name" value="FN3"/>
    <property type="match status" value="3"/>
</dbReference>
<proteinExistence type="predicted"/>
<name>A0A1A9WN37_9MUSC</name>
<dbReference type="SMART" id="SM00060">
    <property type="entry name" value="FN3"/>
    <property type="match status" value="4"/>
</dbReference>
<feature type="domain" description="Fibronectin type-III" evidence="16">
    <location>
        <begin position="629"/>
        <end position="732"/>
    </location>
</feature>
<evidence type="ECO:0000256" key="9">
    <source>
        <dbReference type="ARBA" id="ARBA00023136"/>
    </source>
</evidence>
<dbReference type="SUPFAM" id="SSF52799">
    <property type="entry name" value="(Phosphotyrosine protein) phosphatases II"/>
    <property type="match status" value="1"/>
</dbReference>
<dbReference type="Pfam" id="PF00041">
    <property type="entry name" value="fn3"/>
    <property type="match status" value="1"/>
</dbReference>
<dbReference type="InterPro" id="IPR000387">
    <property type="entry name" value="Tyr_Pase_dom"/>
</dbReference>
<dbReference type="InterPro" id="IPR013783">
    <property type="entry name" value="Ig-like_fold"/>
</dbReference>
<dbReference type="SMART" id="SM00404">
    <property type="entry name" value="PTPc_motif"/>
    <property type="match status" value="1"/>
</dbReference>
<keyword evidence="4" id="KW-0732">Signal</keyword>
<dbReference type="FunFam" id="3.90.190.10:FF:000102">
    <property type="entry name" value="Receptor-type tyrosine-protein phosphatase"/>
    <property type="match status" value="1"/>
</dbReference>